<evidence type="ECO:0000313" key="11">
    <source>
        <dbReference type="Proteomes" id="UP000256379"/>
    </source>
</evidence>
<dbReference type="InterPro" id="IPR001789">
    <property type="entry name" value="Sig_transdc_resp-reg_receiver"/>
</dbReference>
<dbReference type="GO" id="GO:0005829">
    <property type="term" value="C:cytosol"/>
    <property type="evidence" value="ECO:0007669"/>
    <property type="project" value="TreeGrafter"/>
</dbReference>
<dbReference type="Pfam" id="PF00486">
    <property type="entry name" value="Trans_reg_C"/>
    <property type="match status" value="1"/>
</dbReference>
<sequence length="223" mass="25648">MIFVVEDEEALRELIEYTLSTKDYETRGFENPIDLLNTLNQAENNEMPELILLDVGLPQKSGIETLRILKQKQSTKNIPVILLTAKSSEIDKVQGLDTGADDYITKPFGILELLARVKALLRRTNTLKTEEYQFNEVILNPKTHIVSVNERPISLTFKEFELLELFLSQPNLVFTREQILETIWGGEFQTRTVDVHINTLRMKLGEMGKYIKTIRGMGYKISE</sequence>
<dbReference type="InterPro" id="IPR039420">
    <property type="entry name" value="WalR-like"/>
</dbReference>
<comment type="caution">
    <text evidence="10">The sequence shown here is derived from an EMBL/GenBank/DDBJ whole genome shotgun (WGS) entry which is preliminary data.</text>
</comment>
<evidence type="ECO:0000256" key="6">
    <source>
        <dbReference type="PROSITE-ProRule" id="PRU00169"/>
    </source>
</evidence>
<dbReference type="InterPro" id="IPR011006">
    <property type="entry name" value="CheY-like_superfamily"/>
</dbReference>
<dbReference type="GO" id="GO:0006355">
    <property type="term" value="P:regulation of DNA-templated transcription"/>
    <property type="evidence" value="ECO:0007669"/>
    <property type="project" value="InterPro"/>
</dbReference>
<feature type="DNA-binding region" description="OmpR/PhoB-type" evidence="7">
    <location>
        <begin position="129"/>
        <end position="223"/>
    </location>
</feature>
<dbReference type="AlphaFoldDB" id="A0A3D8IBW4"/>
<proteinExistence type="predicted"/>
<feature type="domain" description="OmpR/PhoB-type" evidence="9">
    <location>
        <begin position="129"/>
        <end position="223"/>
    </location>
</feature>
<evidence type="ECO:0000256" key="5">
    <source>
        <dbReference type="ARBA" id="ARBA00023163"/>
    </source>
</evidence>
<dbReference type="InterPro" id="IPR001867">
    <property type="entry name" value="OmpR/PhoB-type_DNA-bd"/>
</dbReference>
<dbReference type="PROSITE" id="PS50110">
    <property type="entry name" value="RESPONSE_REGULATORY"/>
    <property type="match status" value="1"/>
</dbReference>
<evidence type="ECO:0000256" key="4">
    <source>
        <dbReference type="ARBA" id="ARBA00023125"/>
    </source>
</evidence>
<keyword evidence="2" id="KW-0902">Two-component regulatory system</keyword>
<keyword evidence="3" id="KW-0805">Transcription regulation</keyword>
<feature type="domain" description="Response regulatory" evidence="8">
    <location>
        <begin position="1"/>
        <end position="121"/>
    </location>
</feature>
<protein>
    <submittedName>
        <fullName evidence="10">DNA-binding response regulator</fullName>
    </submittedName>
</protein>
<dbReference type="SMART" id="SM00862">
    <property type="entry name" value="Trans_reg_C"/>
    <property type="match status" value="1"/>
</dbReference>
<dbReference type="GO" id="GO:0000976">
    <property type="term" value="F:transcription cis-regulatory region binding"/>
    <property type="evidence" value="ECO:0007669"/>
    <property type="project" value="TreeGrafter"/>
</dbReference>
<reference evidence="10 11" key="1">
    <citation type="submission" date="2018-04" db="EMBL/GenBank/DDBJ databases">
        <title>Novel Campyloabacter and Helicobacter Species and Strains.</title>
        <authorList>
            <person name="Mannion A.J."/>
            <person name="Shen Z."/>
            <person name="Fox J.G."/>
        </authorList>
    </citation>
    <scope>NUCLEOTIDE SEQUENCE [LARGE SCALE GENOMIC DNA]</scope>
    <source>
        <strain evidence="10 11">MIT 17-337</strain>
    </source>
</reference>
<dbReference type="Gene3D" id="1.10.10.10">
    <property type="entry name" value="Winged helix-like DNA-binding domain superfamily/Winged helix DNA-binding domain"/>
    <property type="match status" value="1"/>
</dbReference>
<organism evidence="10 11">
    <name type="scientific">Helicobacter didelphidarum</name>
    <dbReference type="NCBI Taxonomy" id="2040648"/>
    <lineage>
        <taxon>Bacteria</taxon>
        <taxon>Pseudomonadati</taxon>
        <taxon>Campylobacterota</taxon>
        <taxon>Epsilonproteobacteria</taxon>
        <taxon>Campylobacterales</taxon>
        <taxon>Helicobacteraceae</taxon>
        <taxon>Helicobacter</taxon>
    </lineage>
</organism>
<evidence type="ECO:0000259" key="9">
    <source>
        <dbReference type="PROSITE" id="PS51755"/>
    </source>
</evidence>
<gene>
    <name evidence="10" type="ORF">CQA53_09170</name>
</gene>
<keyword evidence="1 6" id="KW-0597">Phosphoprotein</keyword>
<keyword evidence="5" id="KW-0804">Transcription</keyword>
<name>A0A3D8IBW4_9HELI</name>
<dbReference type="Gene3D" id="6.10.250.690">
    <property type="match status" value="1"/>
</dbReference>
<evidence type="ECO:0000256" key="2">
    <source>
        <dbReference type="ARBA" id="ARBA00023012"/>
    </source>
</evidence>
<dbReference type="Pfam" id="PF00072">
    <property type="entry name" value="Response_reg"/>
    <property type="match status" value="1"/>
</dbReference>
<dbReference type="OrthoDB" id="368799at2"/>
<dbReference type="CDD" id="cd00383">
    <property type="entry name" value="trans_reg_C"/>
    <property type="match status" value="1"/>
</dbReference>
<dbReference type="SUPFAM" id="SSF52172">
    <property type="entry name" value="CheY-like"/>
    <property type="match status" value="1"/>
</dbReference>
<dbReference type="SMART" id="SM00448">
    <property type="entry name" value="REC"/>
    <property type="match status" value="1"/>
</dbReference>
<evidence type="ECO:0000259" key="8">
    <source>
        <dbReference type="PROSITE" id="PS50110"/>
    </source>
</evidence>
<dbReference type="Proteomes" id="UP000256379">
    <property type="component" value="Unassembled WGS sequence"/>
</dbReference>
<dbReference type="GO" id="GO:0000156">
    <property type="term" value="F:phosphorelay response regulator activity"/>
    <property type="evidence" value="ECO:0007669"/>
    <property type="project" value="TreeGrafter"/>
</dbReference>
<evidence type="ECO:0000256" key="1">
    <source>
        <dbReference type="ARBA" id="ARBA00022553"/>
    </source>
</evidence>
<feature type="modified residue" description="4-aspartylphosphate" evidence="6">
    <location>
        <position position="54"/>
    </location>
</feature>
<dbReference type="PROSITE" id="PS51755">
    <property type="entry name" value="OMPR_PHOB"/>
    <property type="match status" value="1"/>
</dbReference>
<keyword evidence="11" id="KW-1185">Reference proteome</keyword>
<accession>A0A3D8IBW4</accession>
<dbReference type="GO" id="GO:0032993">
    <property type="term" value="C:protein-DNA complex"/>
    <property type="evidence" value="ECO:0007669"/>
    <property type="project" value="TreeGrafter"/>
</dbReference>
<dbReference type="InterPro" id="IPR036388">
    <property type="entry name" value="WH-like_DNA-bd_sf"/>
</dbReference>
<dbReference type="RefSeq" id="WP_115543704.1">
    <property type="nucleotide sequence ID" value="NZ_NXLQ01000030.1"/>
</dbReference>
<evidence type="ECO:0000313" key="10">
    <source>
        <dbReference type="EMBL" id="RDU62598.1"/>
    </source>
</evidence>
<dbReference type="EMBL" id="NXLQ01000030">
    <property type="protein sequence ID" value="RDU62598.1"/>
    <property type="molecule type" value="Genomic_DNA"/>
</dbReference>
<dbReference type="PANTHER" id="PTHR48111:SF1">
    <property type="entry name" value="TWO-COMPONENT RESPONSE REGULATOR ORR33"/>
    <property type="match status" value="1"/>
</dbReference>
<evidence type="ECO:0000256" key="7">
    <source>
        <dbReference type="PROSITE-ProRule" id="PRU01091"/>
    </source>
</evidence>
<keyword evidence="4 7" id="KW-0238">DNA-binding</keyword>
<evidence type="ECO:0000256" key="3">
    <source>
        <dbReference type="ARBA" id="ARBA00023015"/>
    </source>
</evidence>
<dbReference type="PANTHER" id="PTHR48111">
    <property type="entry name" value="REGULATOR OF RPOS"/>
    <property type="match status" value="1"/>
</dbReference>
<dbReference type="Gene3D" id="3.40.50.2300">
    <property type="match status" value="1"/>
</dbReference>